<comment type="subcellular location">
    <subcellularLocation>
        <location evidence="1 7">Cell membrane</location>
        <topology evidence="1 7">Multi-pass membrane protein</topology>
    </subcellularLocation>
</comment>
<keyword evidence="4 7" id="KW-0812">Transmembrane</keyword>
<evidence type="ECO:0000256" key="7">
    <source>
        <dbReference type="RuleBase" id="RU363032"/>
    </source>
</evidence>
<feature type="domain" description="ABC transmembrane type-1" evidence="8">
    <location>
        <begin position="91"/>
        <end position="270"/>
    </location>
</feature>
<dbReference type="OrthoDB" id="9815258at2"/>
<dbReference type="Proteomes" id="UP000448292">
    <property type="component" value="Unassembled WGS sequence"/>
</dbReference>
<evidence type="ECO:0000313" key="10">
    <source>
        <dbReference type="Proteomes" id="UP000448292"/>
    </source>
</evidence>
<dbReference type="GO" id="GO:0031460">
    <property type="term" value="P:glycine betaine transport"/>
    <property type="evidence" value="ECO:0007669"/>
    <property type="project" value="TreeGrafter"/>
</dbReference>
<dbReference type="AlphaFoldDB" id="A0A7M3MDQ2"/>
<dbReference type="PANTHER" id="PTHR47737">
    <property type="entry name" value="GLYCINE BETAINE/PROLINE BETAINE TRANSPORT SYSTEM PERMEASE PROTEIN PROW"/>
    <property type="match status" value="1"/>
</dbReference>
<feature type="transmembrane region" description="Helical" evidence="7">
    <location>
        <begin position="210"/>
        <end position="231"/>
    </location>
</feature>
<dbReference type="PROSITE" id="PS50928">
    <property type="entry name" value="ABC_TM1"/>
    <property type="match status" value="1"/>
</dbReference>
<proteinExistence type="inferred from homology"/>
<dbReference type="SUPFAM" id="SSF161098">
    <property type="entry name" value="MetI-like"/>
    <property type="match status" value="1"/>
</dbReference>
<evidence type="ECO:0000259" key="8">
    <source>
        <dbReference type="PROSITE" id="PS50928"/>
    </source>
</evidence>
<dbReference type="EMBL" id="QMIE01000011">
    <property type="protein sequence ID" value="TVM16406.1"/>
    <property type="molecule type" value="Genomic_DNA"/>
</dbReference>
<evidence type="ECO:0000256" key="2">
    <source>
        <dbReference type="ARBA" id="ARBA00022448"/>
    </source>
</evidence>
<comment type="caution">
    <text evidence="9">The sequence shown here is derived from an EMBL/GenBank/DDBJ whole genome shotgun (WGS) entry which is preliminary data.</text>
</comment>
<keyword evidence="5 7" id="KW-1133">Transmembrane helix</keyword>
<dbReference type="Pfam" id="PF00528">
    <property type="entry name" value="BPD_transp_1"/>
    <property type="match status" value="1"/>
</dbReference>
<reference evidence="9 10" key="1">
    <citation type="submission" date="2018-06" db="EMBL/GenBank/DDBJ databases">
        <title>Complete genome of Desulfovibrio indonesiensis P37SLT.</title>
        <authorList>
            <person name="Crispim J.S."/>
            <person name="Vidigal P.M.P."/>
            <person name="Silva L.C.F."/>
            <person name="Laguardia C.N."/>
            <person name="Araujo L.C."/>
            <person name="Dias R.S."/>
            <person name="Sousa M.P."/>
            <person name="Paula S.O."/>
            <person name="Silva C."/>
        </authorList>
    </citation>
    <scope>NUCLEOTIDE SEQUENCE [LARGE SCALE GENOMIC DNA]</scope>
    <source>
        <strain evidence="9 10">P37SLT</strain>
    </source>
</reference>
<evidence type="ECO:0000256" key="1">
    <source>
        <dbReference type="ARBA" id="ARBA00004651"/>
    </source>
</evidence>
<feature type="transmembrane region" description="Helical" evidence="7">
    <location>
        <begin position="45"/>
        <end position="64"/>
    </location>
</feature>
<accession>A0A7M3MDQ2</accession>
<feature type="transmembrane region" description="Helical" evidence="7">
    <location>
        <begin position="71"/>
        <end position="89"/>
    </location>
</feature>
<gene>
    <name evidence="9" type="ORF">DPQ33_12355</name>
</gene>
<evidence type="ECO:0000256" key="6">
    <source>
        <dbReference type="ARBA" id="ARBA00023136"/>
    </source>
</evidence>
<name>A0A7M3MDQ2_9BACT</name>
<dbReference type="PANTHER" id="PTHR47737:SF1">
    <property type="entry name" value="GLYCINE BETAINE_PROLINE BETAINE TRANSPORT SYSTEM PERMEASE PROTEIN PROW"/>
    <property type="match status" value="1"/>
</dbReference>
<dbReference type="InterPro" id="IPR035906">
    <property type="entry name" value="MetI-like_sf"/>
</dbReference>
<organism evidence="9 10">
    <name type="scientific">Oceanidesulfovibrio indonesiensis</name>
    <dbReference type="NCBI Taxonomy" id="54767"/>
    <lineage>
        <taxon>Bacteria</taxon>
        <taxon>Pseudomonadati</taxon>
        <taxon>Thermodesulfobacteriota</taxon>
        <taxon>Desulfovibrionia</taxon>
        <taxon>Desulfovibrionales</taxon>
        <taxon>Desulfovibrionaceae</taxon>
        <taxon>Oceanidesulfovibrio</taxon>
    </lineage>
</organism>
<dbReference type="InterPro" id="IPR000515">
    <property type="entry name" value="MetI-like"/>
</dbReference>
<dbReference type="Gene3D" id="1.10.3720.10">
    <property type="entry name" value="MetI-like"/>
    <property type="match status" value="1"/>
</dbReference>
<evidence type="ECO:0000256" key="3">
    <source>
        <dbReference type="ARBA" id="ARBA00022475"/>
    </source>
</evidence>
<comment type="similarity">
    <text evidence="7">Belongs to the binding-protein-dependent transport system permease family.</text>
</comment>
<feature type="transmembrane region" description="Helical" evidence="7">
    <location>
        <begin position="95"/>
        <end position="118"/>
    </location>
</feature>
<keyword evidence="2 7" id="KW-0813">Transport</keyword>
<feature type="transmembrane region" description="Helical" evidence="7">
    <location>
        <begin position="139"/>
        <end position="165"/>
    </location>
</feature>
<evidence type="ECO:0000256" key="5">
    <source>
        <dbReference type="ARBA" id="ARBA00022989"/>
    </source>
</evidence>
<dbReference type="GO" id="GO:0015871">
    <property type="term" value="P:choline transport"/>
    <property type="evidence" value="ECO:0007669"/>
    <property type="project" value="TreeGrafter"/>
</dbReference>
<evidence type="ECO:0000256" key="4">
    <source>
        <dbReference type="ARBA" id="ARBA00022692"/>
    </source>
</evidence>
<keyword evidence="10" id="KW-1185">Reference proteome</keyword>
<evidence type="ECO:0000313" key="9">
    <source>
        <dbReference type="EMBL" id="TVM16406.1"/>
    </source>
</evidence>
<keyword evidence="3" id="KW-1003">Cell membrane</keyword>
<dbReference type="CDD" id="cd06261">
    <property type="entry name" value="TM_PBP2"/>
    <property type="match status" value="1"/>
</dbReference>
<sequence length="279" mass="29951">MEIPSIPLGAIIEAFINFLVDNLAGVTKAFSAIVESMLELIEDGLLSMPPWVLIIAITALAFYLSRKNRGITIFTALGLLLIWNIELWAATVSTISLVLIATFVAILIGVPLGIAAAVSKVVNRIVMPILDVMQTMPAFVYLIPAIPFFGLGKVAAIFSTVVFAMPPAIRLTALGIQQVPKELVECAEAFGSNRWQRLVKLEMPLATPTIMAGVNQTVMLALSMVVIAAMIGARGLGGEVWKAIQRMRMGDGFEAGIGIVIIAIILDRVLQKVGQRTKA</sequence>
<protein>
    <submittedName>
        <fullName evidence="9">Proline/glycine betaine ABC transporter permease</fullName>
    </submittedName>
</protein>
<keyword evidence="6 7" id="KW-0472">Membrane</keyword>
<dbReference type="RefSeq" id="WP_144303528.1">
    <property type="nucleotide sequence ID" value="NZ_QMIE01000011.1"/>
</dbReference>
<dbReference type="GO" id="GO:0015226">
    <property type="term" value="F:carnitine transmembrane transporter activity"/>
    <property type="evidence" value="ECO:0007669"/>
    <property type="project" value="TreeGrafter"/>
</dbReference>
<dbReference type="GO" id="GO:0043190">
    <property type="term" value="C:ATP-binding cassette (ABC) transporter complex"/>
    <property type="evidence" value="ECO:0007669"/>
    <property type="project" value="TreeGrafter"/>
</dbReference>
<dbReference type="GO" id="GO:0005275">
    <property type="term" value="F:amine transmembrane transporter activity"/>
    <property type="evidence" value="ECO:0007669"/>
    <property type="project" value="TreeGrafter"/>
</dbReference>
<dbReference type="FunFam" id="1.10.3720.10:FF:000001">
    <property type="entry name" value="Glycine betaine ABC transporter, permease"/>
    <property type="match status" value="1"/>
</dbReference>